<accession>A0A5R9RAT1</accession>
<organism evidence="3 4">
    <name type="scientific">Pseudomonas nicosulfuronedens</name>
    <dbReference type="NCBI Taxonomy" id="2571105"/>
    <lineage>
        <taxon>Bacteria</taxon>
        <taxon>Pseudomonadati</taxon>
        <taxon>Pseudomonadota</taxon>
        <taxon>Gammaproteobacteria</taxon>
        <taxon>Pseudomonadales</taxon>
        <taxon>Pseudomonadaceae</taxon>
        <taxon>Pseudomonas</taxon>
    </lineage>
</organism>
<evidence type="ECO:0000256" key="1">
    <source>
        <dbReference type="SAM" id="MobiDB-lite"/>
    </source>
</evidence>
<feature type="compositionally biased region" description="Polar residues" evidence="1">
    <location>
        <begin position="143"/>
        <end position="153"/>
    </location>
</feature>
<comment type="caution">
    <text evidence="3">The sequence shown here is derived from an EMBL/GenBank/DDBJ whole genome shotgun (WGS) entry which is preliminary data.</text>
</comment>
<dbReference type="Proteomes" id="UP000306635">
    <property type="component" value="Unassembled WGS sequence"/>
</dbReference>
<dbReference type="CDD" id="cd17470">
    <property type="entry name" value="T3SS_Flik_C"/>
    <property type="match status" value="1"/>
</dbReference>
<keyword evidence="3" id="KW-0969">Cilium</keyword>
<dbReference type="Pfam" id="PF02120">
    <property type="entry name" value="Flg_hook"/>
    <property type="match status" value="1"/>
</dbReference>
<feature type="compositionally biased region" description="Basic and acidic residues" evidence="1">
    <location>
        <begin position="43"/>
        <end position="76"/>
    </location>
</feature>
<dbReference type="AlphaFoldDB" id="A0A5R9RAT1"/>
<keyword evidence="4" id="KW-1185">Reference proteome</keyword>
<dbReference type="EMBL" id="SWDV01000003">
    <property type="protein sequence ID" value="TLX80260.1"/>
    <property type="molecule type" value="Genomic_DNA"/>
</dbReference>
<reference evidence="3 4" key="1">
    <citation type="submission" date="2019-04" db="EMBL/GenBank/DDBJ databases">
        <authorList>
            <person name="Li M."/>
        </authorList>
    </citation>
    <scope>NUCLEOTIDE SEQUENCE [LARGE SCALE GENOMIC DNA]</scope>
    <source>
        <strain evidence="3 4">LAM1902</strain>
    </source>
</reference>
<feature type="compositionally biased region" description="Low complexity" evidence="1">
    <location>
        <begin position="77"/>
        <end position="88"/>
    </location>
</feature>
<dbReference type="PANTHER" id="PTHR37533">
    <property type="entry name" value="FLAGELLAR HOOK-LENGTH CONTROL PROTEIN"/>
    <property type="match status" value="1"/>
</dbReference>
<keyword evidence="3" id="KW-0282">Flagellum</keyword>
<sequence>MAVAPDILLTSTPDTRPKAALSKSAQGSPGTSSDKGSSFADVYAKEQRPAASERADKPVKAKTDKPRDSADKDAASKDSAAPAAADQPKVADDGKALPADGASKADEKVADTESNPDATLDPLLMLGMTGRLPEPEAPPLVVSSGTSQLTDASSDGDLQKLNEIPGVNLTLAVGADDQAQQVQQSQLTGHLAAKAGDKSLDASGKNDLAAALAALTTDSAAKGTEGKLAEGALKDGVDLTQQLADVQTDAKPEMPRNEAFAARLESLTQALNTPQAMTSRPVNPLVPGQAVSVQQNGWTDQVVDRVMWMSSQNLKSAEIQMDPANLGRLEVRIHMTGDQTQVNFVSANANVREALDSQQHRLREMFNQQGMQLDVNVSDQSARGWQQQQQGDDRGGSRRVGGTGSGDDEPMISGVSEIRPQATAQGRGLVDYYA</sequence>
<dbReference type="Gene3D" id="3.30.750.140">
    <property type="match status" value="1"/>
</dbReference>
<dbReference type="PANTHER" id="PTHR37533:SF2">
    <property type="entry name" value="FLAGELLAR HOOK-LENGTH CONTROL PROTEIN"/>
    <property type="match status" value="1"/>
</dbReference>
<dbReference type="InterPro" id="IPR052563">
    <property type="entry name" value="FliK"/>
</dbReference>
<dbReference type="InterPro" id="IPR038610">
    <property type="entry name" value="FliK-like_C_sf"/>
</dbReference>
<protein>
    <submittedName>
        <fullName evidence="3">Flagellar hook-length control protein FliK</fullName>
    </submittedName>
</protein>
<evidence type="ECO:0000259" key="2">
    <source>
        <dbReference type="Pfam" id="PF02120"/>
    </source>
</evidence>
<name>A0A5R9RAT1_9PSED</name>
<evidence type="ECO:0000313" key="3">
    <source>
        <dbReference type="EMBL" id="TLX80260.1"/>
    </source>
</evidence>
<feature type="region of interest" description="Disordered" evidence="1">
    <location>
        <begin position="1"/>
        <end position="159"/>
    </location>
</feature>
<feature type="region of interest" description="Disordered" evidence="1">
    <location>
        <begin position="378"/>
        <end position="434"/>
    </location>
</feature>
<keyword evidence="3" id="KW-0966">Cell projection</keyword>
<feature type="compositionally biased region" description="Polar residues" evidence="1">
    <location>
        <begin position="23"/>
        <end position="36"/>
    </location>
</feature>
<dbReference type="RefSeq" id="WP_138520531.1">
    <property type="nucleotide sequence ID" value="NZ_JAOCBK010000006.1"/>
</dbReference>
<dbReference type="OrthoDB" id="1792985at2"/>
<proteinExistence type="predicted"/>
<gene>
    <name evidence="3" type="ORF">FAS41_05060</name>
</gene>
<evidence type="ECO:0000313" key="4">
    <source>
        <dbReference type="Proteomes" id="UP000306635"/>
    </source>
</evidence>
<feature type="compositionally biased region" description="Low complexity" evidence="1">
    <location>
        <begin position="378"/>
        <end position="390"/>
    </location>
</feature>
<feature type="domain" description="Flagellar hook-length control protein-like C-terminal" evidence="2">
    <location>
        <begin position="304"/>
        <end position="383"/>
    </location>
</feature>
<dbReference type="InterPro" id="IPR021136">
    <property type="entry name" value="Flagellar_hook_control-like_C"/>
</dbReference>